<keyword evidence="2" id="KW-1185">Reference proteome</keyword>
<sequence length="95" mass="11071">MDKRTKRIKASFISGHKQKLPRNTQYLLTNGQEQTLKDPCWSDYWTQTGNYLAELVMGKVIGQTPCWEPLSVCRCFCVPSQNRKMTSFELVCIFF</sequence>
<reference evidence="1" key="2">
    <citation type="journal article" date="2023" name="Science">
        <title>Genomic signatures of disease resistance in endangered staghorn corals.</title>
        <authorList>
            <person name="Vollmer S.V."/>
            <person name="Selwyn J.D."/>
            <person name="Despard B.A."/>
            <person name="Roesel C.L."/>
        </authorList>
    </citation>
    <scope>NUCLEOTIDE SEQUENCE</scope>
    <source>
        <strain evidence="1">K2</strain>
    </source>
</reference>
<dbReference type="EMBL" id="JARQWQ010000032">
    <property type="protein sequence ID" value="KAK2561486.1"/>
    <property type="molecule type" value="Genomic_DNA"/>
</dbReference>
<name>A0AAD9QIE4_ACRCE</name>
<organism evidence="1 2">
    <name type="scientific">Acropora cervicornis</name>
    <name type="common">Staghorn coral</name>
    <dbReference type="NCBI Taxonomy" id="6130"/>
    <lineage>
        <taxon>Eukaryota</taxon>
        <taxon>Metazoa</taxon>
        <taxon>Cnidaria</taxon>
        <taxon>Anthozoa</taxon>
        <taxon>Hexacorallia</taxon>
        <taxon>Scleractinia</taxon>
        <taxon>Astrocoeniina</taxon>
        <taxon>Acroporidae</taxon>
        <taxon>Acropora</taxon>
    </lineage>
</organism>
<proteinExistence type="predicted"/>
<dbReference type="AlphaFoldDB" id="A0AAD9QIE4"/>
<comment type="caution">
    <text evidence="1">The sequence shown here is derived from an EMBL/GenBank/DDBJ whole genome shotgun (WGS) entry which is preliminary data.</text>
</comment>
<dbReference type="Proteomes" id="UP001249851">
    <property type="component" value="Unassembled WGS sequence"/>
</dbReference>
<evidence type="ECO:0000313" key="1">
    <source>
        <dbReference type="EMBL" id="KAK2561486.1"/>
    </source>
</evidence>
<protein>
    <submittedName>
        <fullName evidence="1">Uncharacterized protein</fullName>
    </submittedName>
</protein>
<evidence type="ECO:0000313" key="2">
    <source>
        <dbReference type="Proteomes" id="UP001249851"/>
    </source>
</evidence>
<accession>A0AAD9QIE4</accession>
<reference evidence="1" key="1">
    <citation type="journal article" date="2023" name="G3 (Bethesda)">
        <title>Whole genome assembly and annotation of the endangered Caribbean coral Acropora cervicornis.</title>
        <authorList>
            <person name="Selwyn J.D."/>
            <person name="Vollmer S.V."/>
        </authorList>
    </citation>
    <scope>NUCLEOTIDE SEQUENCE</scope>
    <source>
        <strain evidence="1">K2</strain>
    </source>
</reference>
<gene>
    <name evidence="1" type="ORF">P5673_015456</name>
</gene>